<dbReference type="Pfam" id="PF13646">
    <property type="entry name" value="HEAT_2"/>
    <property type="match status" value="1"/>
</dbReference>
<accession>A0A850H5J3</accession>
<name>A0A850H5J3_9SPHN</name>
<dbReference type="SUPFAM" id="SSF48371">
    <property type="entry name" value="ARM repeat"/>
    <property type="match status" value="1"/>
</dbReference>
<dbReference type="InterPro" id="IPR011989">
    <property type="entry name" value="ARM-like"/>
</dbReference>
<reference evidence="1 2" key="1">
    <citation type="submission" date="2020-06" db="EMBL/GenBank/DDBJ databases">
        <title>Altererythrobacter sp. HHU K3-1.</title>
        <authorList>
            <person name="Zhang D."/>
            <person name="Xue H."/>
        </authorList>
    </citation>
    <scope>NUCLEOTIDE SEQUENCE [LARGE SCALE GENOMIC DNA]</scope>
    <source>
        <strain evidence="1 2">HHU K3-1</strain>
    </source>
</reference>
<proteinExistence type="predicted"/>
<dbReference type="Proteomes" id="UP000561438">
    <property type="component" value="Unassembled WGS sequence"/>
</dbReference>
<evidence type="ECO:0000313" key="2">
    <source>
        <dbReference type="Proteomes" id="UP000561438"/>
    </source>
</evidence>
<protein>
    <submittedName>
        <fullName evidence="1">HEAT repeat domain-containing protein</fullName>
    </submittedName>
</protein>
<evidence type="ECO:0000313" key="1">
    <source>
        <dbReference type="EMBL" id="NVD45936.1"/>
    </source>
</evidence>
<organism evidence="1 2">
    <name type="scientific">Qipengyuania atrilutea</name>
    <dbReference type="NCBI Taxonomy" id="2744473"/>
    <lineage>
        <taxon>Bacteria</taxon>
        <taxon>Pseudomonadati</taxon>
        <taxon>Pseudomonadota</taxon>
        <taxon>Alphaproteobacteria</taxon>
        <taxon>Sphingomonadales</taxon>
        <taxon>Erythrobacteraceae</taxon>
        <taxon>Qipengyuania</taxon>
    </lineage>
</organism>
<dbReference type="PANTHER" id="PTHR12697">
    <property type="entry name" value="PBS LYASE HEAT-LIKE PROTEIN"/>
    <property type="match status" value="1"/>
</dbReference>
<dbReference type="AlphaFoldDB" id="A0A850H5J3"/>
<dbReference type="RefSeq" id="WP_176268240.1">
    <property type="nucleotide sequence ID" value="NZ_JABWGV010000006.1"/>
</dbReference>
<dbReference type="SMART" id="SM00567">
    <property type="entry name" value="EZ_HEAT"/>
    <property type="match status" value="5"/>
</dbReference>
<comment type="caution">
    <text evidence="1">The sequence shown here is derived from an EMBL/GenBank/DDBJ whole genome shotgun (WGS) entry which is preliminary data.</text>
</comment>
<keyword evidence="2" id="KW-1185">Reference proteome</keyword>
<dbReference type="EMBL" id="JABWGV010000006">
    <property type="protein sequence ID" value="NVD45936.1"/>
    <property type="molecule type" value="Genomic_DNA"/>
</dbReference>
<dbReference type="InterPro" id="IPR004155">
    <property type="entry name" value="PBS_lyase_HEAT"/>
</dbReference>
<sequence>MTALRSLWELSLALCLFAALALLLLLFARLAATRSTGRRGAARTRLLPLLLDGDTAKLERLSGVNLEVAAELSVELAEMTRGSEREELLARAAALGVPAYLSKRMRSLSAQVRLSAIEALSMFNDCQAESLKALDDRNPDVRLGAALALAQRSAAPPPLTLLRKLSAGQEENSLLLVSLIADLAETDVEAVAGLLFEKDLSQRAKVAAIDALAQRGGEYAPLLTYMARKSIDESDVQPRLFRALGRTGHPAAAKAIIEGMQSDNWTVRVAAAEAAGKAGILQAADRLGDLLDDSNYWVRYRASEALLRLGPRGIQVLRAASASDDVLVAGTATKMLREGKAA</sequence>
<dbReference type="PANTHER" id="PTHR12697:SF5">
    <property type="entry name" value="DEOXYHYPUSINE HYDROXYLASE"/>
    <property type="match status" value="1"/>
</dbReference>
<dbReference type="GO" id="GO:0016491">
    <property type="term" value="F:oxidoreductase activity"/>
    <property type="evidence" value="ECO:0007669"/>
    <property type="project" value="TreeGrafter"/>
</dbReference>
<gene>
    <name evidence="1" type="ORF">HUV48_13050</name>
</gene>
<dbReference type="InterPro" id="IPR016024">
    <property type="entry name" value="ARM-type_fold"/>
</dbReference>
<dbReference type="Gene3D" id="1.25.10.10">
    <property type="entry name" value="Leucine-rich Repeat Variant"/>
    <property type="match status" value="2"/>
</dbReference>